<sequence>MASVNPFNLSDSEEEAERRPNETVDTGRSPSEGAPGPPPGNPFSPPADAEPPTLLLSSNRTSPSGEGISFSAAATSAMAGGAETRVSVDVVAAQLLRDQYILTALEFHTELLEAGRELPRLRDYFSNPGNFERQSGTPPAKDQVLGPGGPLNRAGSISTLDSLDFARYSDDGNRESDERLAESEVPSQERKNFKSSPEIQEPIRPLEKRALNFLVNEFLLKNEYKLSSITFSDENDDQDFELWDDVGLNIPKPPDLLQLYRKCGAPLSSPRSTVDASQQTEVVQELEYQISLLNSEKQSLAEQIKKLQSEIQTLKRTVSSPPPTTLDLGSQNTSSPSSSSTTATTTTTSSTDPLSLPPTDNGQYLDIRGVSEPESDPKPSSTQNASKSQPQSHNQLKSRPPVQFDKPNRKLSPAFQQALLSFCRMCSDSRLGAEVSRIADSEESVMLMLGRCLPHIVPNVLLAKREINHKYPERRLLVAESCGALAPYLPKEIRSSLVLSMLQQMLTEDKADMVREAVVKSLSIIMGYIDDPDKYPQGFELMLLSLGDPSERVVSAVHQVFIPAFAAWTTELGTLHTALIPSLLARIEKLLLQGEHGLDEHKLHVFLSALQSLIPPLFAVVLQNAPFTSRAKLHGDIPAIEEIVGRINVTSTTCVHEFSRFFWRFCRTFGKIFTNTKVKPQFQEILRLSEENVDASAGNGILTKATVPIYATGVLTCYNQTHKKCECGSAIFCANPVYHELLLTVLWYGVVHTSALVRCTAARMFELLVKGVNETLVAQRVVPALITLSSDPEISVRISTIPAFGTIMETVTQKEVGNDESSSRHFKSLLERVKMQLASFLEDPQYQDQHSLHMEIIRTFGRVGPNAEPRFRDDFVLPHLHKLALANNSQATETKRIDIATQLFEAYSALSCCYVRVAISYCGLLRSRVMVFTSQLCLNSHNLNGLKLMFQNLMSVLLLSNEATGQSSVTAPPCNKPKSISWDIPDNRIGFRVLADCNDSHQTKCIKCNRGEYQPGWTEEKRCLQQKFCDPIKGFMERPENPVAEEPCRCLPHLQCYPINCEFCERIPSCSAGYGLEVDPGAAPSWVIVSVLSVITVLCLLILLLFCYKDKLKLLSVNLRSCVQNLKRTRIQQETSSPLYQSGGPKCEMNKLICKPPLDPTDESPCTFLTSVPEVKVPMPLTGEMTENEVTNGKTVTEDPSLGSGEPEEVSEEEEVASASPLLAGSCVCVVPIREPLEVGENEDCSQAVSPGTPGTCSCGGLDGERDGDEGGKEERSESVRADDGGEKMVLCKSETGATSLVSLSPPIILSSSVVPPSSHLHELCLPLSQALVSPQLTPYVTDRSLVKQGDLYGPANTDSASSENSSTSAMTSVSPLMTSASVSDLYLDKPPEASGPERGQGLSWEDSRGDKLSSGESELECSPESLHSQLAEPTLTSGQVSGSHNTTFISSGQVMNFSGDVIVVYVSQTSVGGEGAGQDDSFGSPVQEEANEAAPFAQGGPRWRGEAAAQDETLPVQEAMAERPLPGK</sequence>
<feature type="transmembrane region" description="Helical" evidence="3">
    <location>
        <begin position="1086"/>
        <end position="1108"/>
    </location>
</feature>
<feature type="compositionally biased region" description="Acidic residues" evidence="2">
    <location>
        <begin position="1206"/>
        <end position="1216"/>
    </location>
</feature>
<reference evidence="4 5" key="1">
    <citation type="submission" date="2019-06" db="EMBL/GenBank/DDBJ databases">
        <title>Draft genomes of female and male turbot (Scophthalmus maximus).</title>
        <authorList>
            <person name="Xu H."/>
            <person name="Xu X.-W."/>
            <person name="Shao C."/>
            <person name="Chen S."/>
        </authorList>
    </citation>
    <scope>NUCLEOTIDE SEQUENCE [LARGE SCALE GENOMIC DNA]</scope>
    <source>
        <strain evidence="4">Ysfricsl-2016a</strain>
        <tissue evidence="4">Blood</tissue>
    </source>
</reference>
<evidence type="ECO:0000256" key="3">
    <source>
        <dbReference type="SAM" id="Phobius"/>
    </source>
</evidence>
<dbReference type="PROSITE" id="PS50896">
    <property type="entry name" value="LISH"/>
    <property type="match status" value="1"/>
</dbReference>
<accession>A0A6A4S9B7</accession>
<feature type="compositionally biased region" description="Polar residues" evidence="2">
    <location>
        <begin position="1"/>
        <end position="10"/>
    </location>
</feature>
<feature type="compositionally biased region" description="Low complexity" evidence="2">
    <location>
        <begin position="333"/>
        <end position="360"/>
    </location>
</feature>
<dbReference type="Gene3D" id="2.10.50.10">
    <property type="entry name" value="Tumor Necrosis Factor Receptor, subunit A, domain 2"/>
    <property type="match status" value="1"/>
</dbReference>
<dbReference type="PROSITE" id="PS50077">
    <property type="entry name" value="HEAT_REPEAT"/>
    <property type="match status" value="1"/>
</dbReference>
<organism evidence="4 5">
    <name type="scientific">Scophthalmus maximus</name>
    <name type="common">Turbot</name>
    <name type="synonym">Psetta maxima</name>
    <dbReference type="NCBI Taxonomy" id="52904"/>
    <lineage>
        <taxon>Eukaryota</taxon>
        <taxon>Metazoa</taxon>
        <taxon>Chordata</taxon>
        <taxon>Craniata</taxon>
        <taxon>Vertebrata</taxon>
        <taxon>Euteleostomi</taxon>
        <taxon>Actinopterygii</taxon>
        <taxon>Neopterygii</taxon>
        <taxon>Teleostei</taxon>
        <taxon>Neoteleostei</taxon>
        <taxon>Acanthomorphata</taxon>
        <taxon>Carangaria</taxon>
        <taxon>Pleuronectiformes</taxon>
        <taxon>Pleuronectoidei</taxon>
        <taxon>Scophthalmidae</taxon>
        <taxon>Scophthalmus</taxon>
    </lineage>
</organism>
<dbReference type="Proteomes" id="UP000438429">
    <property type="component" value="Unassembled WGS sequence"/>
</dbReference>
<name>A0A6A4S9B7_SCOMX</name>
<dbReference type="SUPFAM" id="SSF48371">
    <property type="entry name" value="ARM repeat"/>
    <property type="match status" value="1"/>
</dbReference>
<feature type="compositionally biased region" description="Polar residues" evidence="2">
    <location>
        <begin position="1245"/>
        <end position="1256"/>
    </location>
</feature>
<feature type="compositionally biased region" description="Polar residues" evidence="2">
    <location>
        <begin position="378"/>
        <end position="397"/>
    </location>
</feature>
<feature type="compositionally biased region" description="Polar residues" evidence="2">
    <location>
        <begin position="55"/>
        <end position="64"/>
    </location>
</feature>
<feature type="region of interest" description="Disordered" evidence="2">
    <location>
        <begin position="125"/>
        <end position="157"/>
    </location>
</feature>
<dbReference type="PANTHER" id="PTHR32059:SF0">
    <property type="entry name" value="RAB11-BINDING PROTEIN RELCH"/>
    <property type="match status" value="1"/>
</dbReference>
<protein>
    <submittedName>
        <fullName evidence="4">Uncharacterized protein</fullName>
    </submittedName>
</protein>
<feature type="region of interest" description="Disordered" evidence="2">
    <location>
        <begin position="314"/>
        <end position="408"/>
    </location>
</feature>
<feature type="region of interest" description="Disordered" evidence="2">
    <location>
        <begin position="1473"/>
        <end position="1529"/>
    </location>
</feature>
<dbReference type="PANTHER" id="PTHR32059">
    <property type="entry name" value="RAB11-BINDING PROTEIN RELCH"/>
    <property type="match status" value="1"/>
</dbReference>
<dbReference type="InterPro" id="IPR021133">
    <property type="entry name" value="HEAT_type_2"/>
</dbReference>
<dbReference type="Gene3D" id="1.25.10.10">
    <property type="entry name" value="Leucine-rich Repeat Variant"/>
    <property type="match status" value="2"/>
</dbReference>
<dbReference type="GO" id="GO:0055037">
    <property type="term" value="C:recycling endosome"/>
    <property type="evidence" value="ECO:0007669"/>
    <property type="project" value="TreeGrafter"/>
</dbReference>
<feature type="compositionally biased region" description="Basic and acidic residues" evidence="2">
    <location>
        <begin position="1263"/>
        <end position="1287"/>
    </location>
</feature>
<feature type="region of interest" description="Disordered" evidence="2">
    <location>
        <begin position="1184"/>
        <end position="1218"/>
    </location>
</feature>
<dbReference type="InterPro" id="IPR011989">
    <property type="entry name" value="ARM-like"/>
</dbReference>
<feature type="region of interest" description="Disordered" evidence="2">
    <location>
        <begin position="1244"/>
        <end position="1288"/>
    </location>
</feature>
<evidence type="ECO:0000256" key="1">
    <source>
        <dbReference type="PROSITE-ProRule" id="PRU00103"/>
    </source>
</evidence>
<proteinExistence type="predicted"/>
<feature type="compositionally biased region" description="Basic and acidic residues" evidence="2">
    <location>
        <begin position="171"/>
        <end position="192"/>
    </location>
</feature>
<dbReference type="InterPro" id="IPR006594">
    <property type="entry name" value="LisH"/>
</dbReference>
<keyword evidence="3" id="KW-0812">Transmembrane</keyword>
<dbReference type="GO" id="GO:0032367">
    <property type="term" value="P:intracellular cholesterol transport"/>
    <property type="evidence" value="ECO:0007669"/>
    <property type="project" value="InterPro"/>
</dbReference>
<gene>
    <name evidence="4" type="ORF">F2P81_019297</name>
</gene>
<dbReference type="InterPro" id="IPR016024">
    <property type="entry name" value="ARM-type_fold"/>
</dbReference>
<feature type="region of interest" description="Disordered" evidence="2">
    <location>
        <begin position="1352"/>
        <end position="1375"/>
    </location>
</feature>
<dbReference type="EMBL" id="VEVO01000017">
    <property type="protein sequence ID" value="KAF0028210.1"/>
    <property type="molecule type" value="Genomic_DNA"/>
</dbReference>
<keyword evidence="3" id="KW-0472">Membrane</keyword>
<evidence type="ECO:0000313" key="4">
    <source>
        <dbReference type="EMBL" id="KAF0028210.1"/>
    </source>
</evidence>
<feature type="compositionally biased region" description="Pro residues" evidence="2">
    <location>
        <begin position="35"/>
        <end position="49"/>
    </location>
</feature>
<comment type="caution">
    <text evidence="4">The sequence shown here is derived from an EMBL/GenBank/DDBJ whole genome shotgun (WGS) entry which is preliminary data.</text>
</comment>
<feature type="region of interest" description="Disordered" evidence="2">
    <location>
        <begin position="171"/>
        <end position="200"/>
    </location>
</feature>
<feature type="repeat" description="HEAT" evidence="1">
    <location>
        <begin position="781"/>
        <end position="819"/>
    </location>
</feature>
<feature type="compositionally biased region" description="Polar residues" evidence="2">
    <location>
        <begin position="127"/>
        <end position="137"/>
    </location>
</feature>
<feature type="region of interest" description="Disordered" evidence="2">
    <location>
        <begin position="1387"/>
        <end position="1427"/>
    </location>
</feature>
<dbReference type="GO" id="GO:0005802">
    <property type="term" value="C:trans-Golgi network"/>
    <property type="evidence" value="ECO:0007669"/>
    <property type="project" value="InterPro"/>
</dbReference>
<feature type="region of interest" description="Disordered" evidence="2">
    <location>
        <begin position="1"/>
        <end position="67"/>
    </location>
</feature>
<evidence type="ECO:0000313" key="5">
    <source>
        <dbReference type="Proteomes" id="UP000438429"/>
    </source>
</evidence>
<feature type="compositionally biased region" description="Low complexity" evidence="2">
    <location>
        <begin position="1356"/>
        <end position="1375"/>
    </location>
</feature>
<dbReference type="InterPro" id="IPR040362">
    <property type="entry name" value="RELCH"/>
</dbReference>
<keyword evidence="3" id="KW-1133">Transmembrane helix</keyword>
<evidence type="ECO:0000256" key="2">
    <source>
        <dbReference type="SAM" id="MobiDB-lite"/>
    </source>
</evidence>